<evidence type="ECO:0000313" key="8">
    <source>
        <dbReference type="Proteomes" id="UP000479226"/>
    </source>
</evidence>
<comment type="caution">
    <text evidence="7">The sequence shown here is derived from an EMBL/GenBank/DDBJ whole genome shotgun (WGS) entry which is preliminary data.</text>
</comment>
<evidence type="ECO:0000256" key="5">
    <source>
        <dbReference type="SAM" id="SignalP"/>
    </source>
</evidence>
<dbReference type="PIRSF" id="PIRSF002741">
    <property type="entry name" value="MppA"/>
    <property type="match status" value="1"/>
</dbReference>
<dbReference type="Gene3D" id="3.90.76.10">
    <property type="entry name" value="Dipeptide-binding Protein, Domain 1"/>
    <property type="match status" value="1"/>
</dbReference>
<gene>
    <name evidence="7" type="ORF">G6N77_10710</name>
</gene>
<dbReference type="EMBL" id="JAAKZI010000016">
    <property type="protein sequence ID" value="NGN83928.1"/>
    <property type="molecule type" value="Genomic_DNA"/>
</dbReference>
<reference evidence="7 8" key="1">
    <citation type="submission" date="2020-02" db="EMBL/GenBank/DDBJ databases">
        <title>Genome sequence of the type strain DSM 27180 of Arthrobacter silviterrae.</title>
        <authorList>
            <person name="Gao J."/>
            <person name="Sun J."/>
        </authorList>
    </citation>
    <scope>NUCLEOTIDE SEQUENCE [LARGE SCALE GENOMIC DNA]</scope>
    <source>
        <strain evidence="7 8">DSM 27180</strain>
    </source>
</reference>
<dbReference type="Proteomes" id="UP000479226">
    <property type="component" value="Unassembled WGS sequence"/>
</dbReference>
<name>A0ABX0DI20_9MICC</name>
<dbReference type="Gene3D" id="3.40.190.10">
    <property type="entry name" value="Periplasmic binding protein-like II"/>
    <property type="match status" value="1"/>
</dbReference>
<sequence>MAKKMFGLRSVIAVAGISVLALTACTGPAGGGGSTNGAGAGTTGGPIIVGTTDKVTFLDPAGSYDNGSFMVMNQIYPFLLNSTPGSADPKPDIAVSASFTSPTEYTVKLKPGLKWANGTALDSADVKFSFDRMLKINDQNGPATLLGNLASVSAPDATTVVFKLKLGNDQTFPQVLTSPAAPIVDNTVFSADKVTDDDTIIKGKAFAGQFTIDTYKKNELISFKKNPDYQGLLGPAKSDAVTMKYYADSTNLKLDVQKGNIDVAWRSLTATDIDSLKSDKNVRVDIGPGGEIRYIVFNFDTMPFGAKTSTPDPAKALAVRQAMADSIDRAAIASQVYKGTYLPLYSFVPAGFTGATEPLKADYGDGNGAPDVAKAKKTLADAGVTGPVTLDLQYNPDHYGSSSGDEYAAIKAQLEATGLFKVNLQSTEWVSYSKQRSDKGGAYPLYQLGWFPDYSDADNYLTPFFSKDNFLKNHYSNDAIQKLISEQLVTNDQAKRTKLIGDIQAAEAKDLSTLPLLQGAQVAVSNAKVNGTKDTLDASFKFRLGVLSK</sequence>
<evidence type="ECO:0000259" key="6">
    <source>
        <dbReference type="Pfam" id="PF00496"/>
    </source>
</evidence>
<dbReference type="InterPro" id="IPR000914">
    <property type="entry name" value="SBP_5_dom"/>
</dbReference>
<protein>
    <submittedName>
        <fullName evidence="7">Peptide ABC transporter substrate-binding protein</fullName>
    </submittedName>
</protein>
<accession>A0ABX0DI20</accession>
<dbReference type="PANTHER" id="PTHR30290:SF10">
    <property type="entry name" value="PERIPLASMIC OLIGOPEPTIDE-BINDING PROTEIN-RELATED"/>
    <property type="match status" value="1"/>
</dbReference>
<proteinExistence type="inferred from homology"/>
<dbReference type="PROSITE" id="PS51257">
    <property type="entry name" value="PROKAR_LIPOPROTEIN"/>
    <property type="match status" value="1"/>
</dbReference>
<feature type="chain" id="PRO_5047346722" evidence="5">
    <location>
        <begin position="24"/>
        <end position="549"/>
    </location>
</feature>
<evidence type="ECO:0000256" key="1">
    <source>
        <dbReference type="ARBA" id="ARBA00004196"/>
    </source>
</evidence>
<dbReference type="InterPro" id="IPR039424">
    <property type="entry name" value="SBP_5"/>
</dbReference>
<dbReference type="SUPFAM" id="SSF53850">
    <property type="entry name" value="Periplasmic binding protein-like II"/>
    <property type="match status" value="1"/>
</dbReference>
<dbReference type="PANTHER" id="PTHR30290">
    <property type="entry name" value="PERIPLASMIC BINDING COMPONENT OF ABC TRANSPORTER"/>
    <property type="match status" value="1"/>
</dbReference>
<dbReference type="Gene3D" id="3.10.105.10">
    <property type="entry name" value="Dipeptide-binding Protein, Domain 3"/>
    <property type="match status" value="1"/>
</dbReference>
<dbReference type="RefSeq" id="WP_165182151.1">
    <property type="nucleotide sequence ID" value="NZ_JAAKZI010000016.1"/>
</dbReference>
<evidence type="ECO:0000313" key="7">
    <source>
        <dbReference type="EMBL" id="NGN83928.1"/>
    </source>
</evidence>
<comment type="subcellular location">
    <subcellularLocation>
        <location evidence="1">Cell envelope</location>
    </subcellularLocation>
</comment>
<keyword evidence="3" id="KW-0813">Transport</keyword>
<feature type="domain" description="Solute-binding protein family 5" evidence="6">
    <location>
        <begin position="89"/>
        <end position="469"/>
    </location>
</feature>
<keyword evidence="8" id="KW-1185">Reference proteome</keyword>
<comment type="similarity">
    <text evidence="2">Belongs to the bacterial solute-binding protein 5 family.</text>
</comment>
<keyword evidence="4 5" id="KW-0732">Signal</keyword>
<organism evidence="7 8">
    <name type="scientific">Arthrobacter silviterrae</name>
    <dbReference type="NCBI Taxonomy" id="2026658"/>
    <lineage>
        <taxon>Bacteria</taxon>
        <taxon>Bacillati</taxon>
        <taxon>Actinomycetota</taxon>
        <taxon>Actinomycetes</taxon>
        <taxon>Micrococcales</taxon>
        <taxon>Micrococcaceae</taxon>
        <taxon>Arthrobacter</taxon>
    </lineage>
</organism>
<evidence type="ECO:0000256" key="2">
    <source>
        <dbReference type="ARBA" id="ARBA00005695"/>
    </source>
</evidence>
<evidence type="ECO:0000256" key="4">
    <source>
        <dbReference type="ARBA" id="ARBA00022729"/>
    </source>
</evidence>
<dbReference type="InterPro" id="IPR030678">
    <property type="entry name" value="Peptide/Ni-bd"/>
</dbReference>
<dbReference type="Pfam" id="PF00496">
    <property type="entry name" value="SBP_bac_5"/>
    <property type="match status" value="1"/>
</dbReference>
<feature type="signal peptide" evidence="5">
    <location>
        <begin position="1"/>
        <end position="23"/>
    </location>
</feature>
<evidence type="ECO:0000256" key="3">
    <source>
        <dbReference type="ARBA" id="ARBA00022448"/>
    </source>
</evidence>